<proteinExistence type="predicted"/>
<feature type="non-terminal residue" evidence="1">
    <location>
        <position position="1"/>
    </location>
</feature>
<dbReference type="AlphaFoldDB" id="A0AAV5VK28"/>
<gene>
    <name evidence="1" type="ORF">PFISCL1PPCAC_11389</name>
</gene>
<keyword evidence="2" id="KW-1185">Reference proteome</keyword>
<dbReference type="EMBL" id="BTSY01000003">
    <property type="protein sequence ID" value="GMT20092.1"/>
    <property type="molecule type" value="Genomic_DNA"/>
</dbReference>
<feature type="non-terminal residue" evidence="1">
    <location>
        <position position="124"/>
    </location>
</feature>
<comment type="caution">
    <text evidence="1">The sequence shown here is derived from an EMBL/GenBank/DDBJ whole genome shotgun (WGS) entry which is preliminary data.</text>
</comment>
<organism evidence="1 2">
    <name type="scientific">Pristionchus fissidentatus</name>
    <dbReference type="NCBI Taxonomy" id="1538716"/>
    <lineage>
        <taxon>Eukaryota</taxon>
        <taxon>Metazoa</taxon>
        <taxon>Ecdysozoa</taxon>
        <taxon>Nematoda</taxon>
        <taxon>Chromadorea</taxon>
        <taxon>Rhabditida</taxon>
        <taxon>Rhabditina</taxon>
        <taxon>Diplogasteromorpha</taxon>
        <taxon>Diplogasteroidea</taxon>
        <taxon>Neodiplogasteridae</taxon>
        <taxon>Pristionchus</taxon>
    </lineage>
</organism>
<reference evidence="1" key="1">
    <citation type="submission" date="2023-10" db="EMBL/GenBank/DDBJ databases">
        <title>Genome assembly of Pristionchus species.</title>
        <authorList>
            <person name="Yoshida K."/>
            <person name="Sommer R.J."/>
        </authorList>
    </citation>
    <scope>NUCLEOTIDE SEQUENCE</scope>
    <source>
        <strain evidence="1">RS5133</strain>
    </source>
</reference>
<accession>A0AAV5VK28</accession>
<dbReference type="Proteomes" id="UP001432322">
    <property type="component" value="Unassembled WGS sequence"/>
</dbReference>
<protein>
    <submittedName>
        <fullName evidence="1">Uncharacterized protein</fullName>
    </submittedName>
</protein>
<name>A0AAV5VK28_9BILA</name>
<evidence type="ECO:0000313" key="1">
    <source>
        <dbReference type="EMBL" id="GMT20092.1"/>
    </source>
</evidence>
<evidence type="ECO:0000313" key="2">
    <source>
        <dbReference type="Proteomes" id="UP001432322"/>
    </source>
</evidence>
<sequence>LFQFNFKTLHSPEIRSNLVKLMNVINVKSLIISLNADTYCDRGFFDAIDIFRPSEMRISFLYNWKVIEKLPPFQMLQLCTMRADPLDDSMLLALLRKHRHLTITSGLRAMRSLKPSTIMEARKV</sequence>